<dbReference type="Proteomes" id="UP000365705">
    <property type="component" value="Unassembled WGS sequence"/>
</dbReference>
<evidence type="ECO:0000256" key="1">
    <source>
        <dbReference type="SAM" id="Coils"/>
    </source>
</evidence>
<dbReference type="EMBL" id="CABFNH010000044">
    <property type="protein sequence ID" value="VTZ94207.1"/>
    <property type="molecule type" value="Genomic_DNA"/>
</dbReference>
<feature type="region of interest" description="Disordered" evidence="2">
    <location>
        <begin position="54"/>
        <end position="88"/>
    </location>
</feature>
<gene>
    <name evidence="4" type="ORF">LMUP508_02138</name>
    <name evidence="5" type="ORF">LMUP508_02192</name>
</gene>
<feature type="coiled-coil region" evidence="1">
    <location>
        <begin position="7"/>
        <end position="34"/>
    </location>
</feature>
<organism evidence="4 6">
    <name type="scientific">Limosilactobacillus mucosae</name>
    <name type="common">Lactobacillus mucosae</name>
    <dbReference type="NCBI Taxonomy" id="97478"/>
    <lineage>
        <taxon>Bacteria</taxon>
        <taxon>Bacillati</taxon>
        <taxon>Bacillota</taxon>
        <taxon>Bacilli</taxon>
        <taxon>Lactobacillales</taxon>
        <taxon>Lactobacillaceae</taxon>
        <taxon>Limosilactobacillus</taxon>
    </lineage>
</organism>
<protein>
    <recommendedName>
        <fullName evidence="3">Transposase TnpC homeodomain domain-containing protein</fullName>
    </recommendedName>
</protein>
<reference evidence="4 6" key="1">
    <citation type="submission" date="2019-06" db="EMBL/GenBank/DDBJ databases">
        <authorList>
            <person name="Rodrigo-Torres L."/>
            <person name="Arahal R. D."/>
            <person name="Lucena T."/>
        </authorList>
    </citation>
    <scope>NUCLEOTIDE SEQUENCE [LARGE SCALE GENOMIC DNA]</scope>
    <source>
        <strain evidence="4 6">INIA P508</strain>
    </source>
</reference>
<sequence length="88" mass="10133">MAEKITLEEALRENKELKAKIAELTEMVNYLQKQLFGKKTEKLSAGQLDLFDDKEQETTPTNDSTVEKLTTTVTSHQRKCKSKESRKE</sequence>
<proteinExistence type="predicted"/>
<feature type="domain" description="Transposase TnpC homeodomain" evidence="3">
    <location>
        <begin position="23"/>
        <end position="80"/>
    </location>
</feature>
<evidence type="ECO:0000313" key="6">
    <source>
        <dbReference type="Proteomes" id="UP000365705"/>
    </source>
</evidence>
<feature type="compositionally biased region" description="Polar residues" evidence="2">
    <location>
        <begin position="58"/>
        <end position="75"/>
    </location>
</feature>
<evidence type="ECO:0000256" key="2">
    <source>
        <dbReference type="SAM" id="MobiDB-lite"/>
    </source>
</evidence>
<evidence type="ECO:0000313" key="5">
    <source>
        <dbReference type="EMBL" id="VTZ94558.1"/>
    </source>
</evidence>
<evidence type="ECO:0000259" key="3">
    <source>
        <dbReference type="Pfam" id="PF13007"/>
    </source>
</evidence>
<dbReference type="RefSeq" id="WP_143113587.1">
    <property type="nucleotide sequence ID" value="NZ_CABFNH010000044.1"/>
</dbReference>
<dbReference type="EMBL" id="CABFNH010000063">
    <property type="protein sequence ID" value="VTZ94558.1"/>
    <property type="molecule type" value="Genomic_DNA"/>
</dbReference>
<dbReference type="Pfam" id="PF13007">
    <property type="entry name" value="LZ_Tnp_IS66"/>
    <property type="match status" value="1"/>
</dbReference>
<name>A0A508Z054_LIMMU</name>
<evidence type="ECO:0000313" key="4">
    <source>
        <dbReference type="EMBL" id="VTZ94207.1"/>
    </source>
</evidence>
<dbReference type="InterPro" id="IPR024463">
    <property type="entry name" value="Transposase_TnpC_homeodom"/>
</dbReference>
<keyword evidence="1" id="KW-0175">Coiled coil</keyword>
<accession>A0A508Z054</accession>
<dbReference type="AlphaFoldDB" id="A0A508Z054"/>